<feature type="domain" description="PAC" evidence="6">
    <location>
        <begin position="78"/>
        <end position="130"/>
    </location>
</feature>
<evidence type="ECO:0000313" key="8">
    <source>
        <dbReference type="Proteomes" id="UP000251205"/>
    </source>
</evidence>
<reference evidence="7 8" key="1">
    <citation type="submission" date="2018-06" db="EMBL/GenBank/DDBJ databases">
        <title>Whole Genome Sequence of an efficient microsymbiont, Rhizobium tropici.</title>
        <authorList>
            <person name="Srinivasan R."/>
            <person name="Singh H.V."/>
            <person name="Srivastava R."/>
            <person name="Kumari B."/>
            <person name="Radhakrishna A."/>
        </authorList>
    </citation>
    <scope>NUCLEOTIDE SEQUENCE [LARGE SCALE GENOMIC DNA]</scope>
    <source>
        <strain evidence="7 8">IGFRI Rhizo-19</strain>
    </source>
</reference>
<keyword evidence="1" id="KW-0145">Chemotaxis</keyword>
<dbReference type="AlphaFoldDB" id="A0A329Y3C2"/>
<organism evidence="7 8">
    <name type="scientific">Rhizobium tropici</name>
    <dbReference type="NCBI Taxonomy" id="398"/>
    <lineage>
        <taxon>Bacteria</taxon>
        <taxon>Pseudomonadati</taxon>
        <taxon>Pseudomonadota</taxon>
        <taxon>Alphaproteobacteria</taxon>
        <taxon>Hyphomicrobiales</taxon>
        <taxon>Rhizobiaceae</taxon>
        <taxon>Rhizobium/Agrobacterium group</taxon>
        <taxon>Rhizobium</taxon>
    </lineage>
</organism>
<evidence type="ECO:0000259" key="6">
    <source>
        <dbReference type="PROSITE" id="PS50113"/>
    </source>
</evidence>
<evidence type="ECO:0000259" key="4">
    <source>
        <dbReference type="PROSITE" id="PS50111"/>
    </source>
</evidence>
<accession>A0A329Y3C2</accession>
<dbReference type="OrthoDB" id="7345156at2"/>
<dbReference type="SUPFAM" id="SSF55785">
    <property type="entry name" value="PYP-like sensor domain (PAS domain)"/>
    <property type="match status" value="1"/>
</dbReference>
<dbReference type="InterPro" id="IPR000700">
    <property type="entry name" value="PAS-assoc_C"/>
</dbReference>
<protein>
    <submittedName>
        <fullName evidence="7">Chemotaxis protein</fullName>
    </submittedName>
</protein>
<proteinExistence type="inferred from homology"/>
<dbReference type="PROSITE" id="PS50113">
    <property type="entry name" value="PAC"/>
    <property type="match status" value="1"/>
</dbReference>
<dbReference type="PRINTS" id="PR00260">
    <property type="entry name" value="CHEMTRNSDUCR"/>
</dbReference>
<dbReference type="InterPro" id="IPR035965">
    <property type="entry name" value="PAS-like_dom_sf"/>
</dbReference>
<dbReference type="GO" id="GO:0006935">
    <property type="term" value="P:chemotaxis"/>
    <property type="evidence" value="ECO:0007669"/>
    <property type="project" value="UniProtKB-KW"/>
</dbReference>
<dbReference type="Pfam" id="PF00015">
    <property type="entry name" value="MCPsignal"/>
    <property type="match status" value="1"/>
</dbReference>
<dbReference type="GO" id="GO:0004888">
    <property type="term" value="F:transmembrane signaling receptor activity"/>
    <property type="evidence" value="ECO:0007669"/>
    <property type="project" value="InterPro"/>
</dbReference>
<sequence length="209" mass="23301">MDFQTSVLGRMAGFLYRCRADENYTMLEMTDGIERIFGYPADEIIGNRARTFTSIMCEDDIPLMDELVGKALESRTDWTMEYRIRHRDGHFLWVTETGGGVWDEAGELLYLEGSILNIESLYQRLDEQTADMRVTASKTNEILQSLRYLKLLAVNAGIEAARAGTAGSGFAVLAAEMRTLANSSEEAARAISAAQKKSDQDRGRVFCGS</sequence>
<dbReference type="EMBL" id="QMKK01000056">
    <property type="protein sequence ID" value="RAX37943.1"/>
    <property type="molecule type" value="Genomic_DNA"/>
</dbReference>
<dbReference type="InterPro" id="IPR004090">
    <property type="entry name" value="Chemotax_Me-accpt_rcpt"/>
</dbReference>
<dbReference type="PROSITE" id="PS50111">
    <property type="entry name" value="CHEMOTAXIS_TRANSDUC_2"/>
    <property type="match status" value="1"/>
</dbReference>
<dbReference type="InterPro" id="IPR004089">
    <property type="entry name" value="MCPsignal_dom"/>
</dbReference>
<dbReference type="SUPFAM" id="SSF58104">
    <property type="entry name" value="Methyl-accepting chemotaxis protein (MCP) signaling domain"/>
    <property type="match status" value="1"/>
</dbReference>
<comment type="similarity">
    <text evidence="2">Belongs to the methyl-accepting chemotaxis (MCP) protein family.</text>
</comment>
<dbReference type="NCBIfam" id="TIGR00229">
    <property type="entry name" value="sensory_box"/>
    <property type="match status" value="1"/>
</dbReference>
<dbReference type="PANTHER" id="PTHR43531">
    <property type="entry name" value="PROTEIN ICFG"/>
    <property type="match status" value="1"/>
</dbReference>
<dbReference type="InterPro" id="IPR013655">
    <property type="entry name" value="PAS_fold_3"/>
</dbReference>
<dbReference type="CDD" id="cd00130">
    <property type="entry name" value="PAS"/>
    <property type="match status" value="1"/>
</dbReference>
<evidence type="ECO:0000256" key="3">
    <source>
        <dbReference type="PROSITE-ProRule" id="PRU00284"/>
    </source>
</evidence>
<feature type="domain" description="PAS" evidence="5">
    <location>
        <begin position="21"/>
        <end position="75"/>
    </location>
</feature>
<name>A0A329Y3C2_RHITR</name>
<dbReference type="Pfam" id="PF08447">
    <property type="entry name" value="PAS_3"/>
    <property type="match status" value="1"/>
</dbReference>
<evidence type="ECO:0000313" key="7">
    <source>
        <dbReference type="EMBL" id="RAX37943.1"/>
    </source>
</evidence>
<gene>
    <name evidence="7" type="ORF">DQ393_29380</name>
</gene>
<dbReference type="InterPro" id="IPR051310">
    <property type="entry name" value="MCP_chemotaxis"/>
</dbReference>
<evidence type="ECO:0000256" key="1">
    <source>
        <dbReference type="ARBA" id="ARBA00022500"/>
    </source>
</evidence>
<feature type="domain" description="Methyl-accepting transducer" evidence="4">
    <location>
        <begin position="151"/>
        <end position="193"/>
    </location>
</feature>
<comment type="caution">
    <text evidence="7">The sequence shown here is derived from an EMBL/GenBank/DDBJ whole genome shotgun (WGS) entry which is preliminary data.</text>
</comment>
<dbReference type="Gene3D" id="3.30.450.20">
    <property type="entry name" value="PAS domain"/>
    <property type="match status" value="1"/>
</dbReference>
<dbReference type="InterPro" id="IPR000014">
    <property type="entry name" value="PAS"/>
</dbReference>
<dbReference type="Proteomes" id="UP000251205">
    <property type="component" value="Unassembled WGS sequence"/>
</dbReference>
<dbReference type="GO" id="GO:0007165">
    <property type="term" value="P:signal transduction"/>
    <property type="evidence" value="ECO:0007669"/>
    <property type="project" value="UniProtKB-KW"/>
</dbReference>
<keyword evidence="3" id="KW-0807">Transducer</keyword>
<evidence type="ECO:0000259" key="5">
    <source>
        <dbReference type="PROSITE" id="PS50112"/>
    </source>
</evidence>
<dbReference type="GO" id="GO:0016020">
    <property type="term" value="C:membrane"/>
    <property type="evidence" value="ECO:0007669"/>
    <property type="project" value="InterPro"/>
</dbReference>
<dbReference type="Gene3D" id="1.10.287.950">
    <property type="entry name" value="Methyl-accepting chemotaxis protein"/>
    <property type="match status" value="1"/>
</dbReference>
<dbReference type="PROSITE" id="PS50112">
    <property type="entry name" value="PAS"/>
    <property type="match status" value="1"/>
</dbReference>
<dbReference type="RefSeq" id="WP_112345374.1">
    <property type="nucleotide sequence ID" value="NZ_QMKK01000056.1"/>
</dbReference>
<evidence type="ECO:0000256" key="2">
    <source>
        <dbReference type="ARBA" id="ARBA00029447"/>
    </source>
</evidence>
<dbReference type="PANTHER" id="PTHR43531:SF11">
    <property type="entry name" value="METHYL-ACCEPTING CHEMOTAXIS PROTEIN 3"/>
    <property type="match status" value="1"/>
</dbReference>